<dbReference type="EMBL" id="AALC02000061">
    <property type="protein sequence ID" value="EEQ05334.1"/>
    <property type="molecule type" value="Genomic_DNA"/>
</dbReference>
<evidence type="ECO:0000313" key="1">
    <source>
        <dbReference type="EMBL" id="EEQ05334.1"/>
    </source>
</evidence>
<gene>
    <name evidence="1" type="ORF">yberc0001_20920</name>
</gene>
<evidence type="ECO:0000313" key="2">
    <source>
        <dbReference type="Proteomes" id="UP000010319"/>
    </source>
</evidence>
<proteinExistence type="predicted"/>
<reference evidence="1" key="1">
    <citation type="submission" date="2008-12" db="EMBL/GenBank/DDBJ databases">
        <title>Annotation of the Yersinia bercovieri ATCC 43970 genome.</title>
        <authorList>
            <person name="Read T.D."/>
            <person name="Akmal A."/>
            <person name="Bishop-Lilly K."/>
            <person name="Chen P.E."/>
            <person name="Cook C."/>
            <person name="Kiley M.P."/>
            <person name="Lentz S."/>
            <person name="Mateczun A."/>
            <person name="Nagarajan N."/>
            <person name="Nolan N."/>
            <person name="Osborne B.I."/>
            <person name="Pop M."/>
            <person name="Sozhamannan S."/>
            <person name="Stewart A.C."/>
            <person name="Sulakvelidze A."/>
            <person name="Thomason B."/>
            <person name="Willner K."/>
            <person name="Zwick M.E."/>
        </authorList>
    </citation>
    <scope>NUCLEOTIDE SEQUENCE [LARGE SCALE GENOMIC DNA]</scope>
    <source>
        <strain evidence="1">ATCC 43970</strain>
    </source>
</reference>
<name>A0ABM9XVJ5_YERBE</name>
<keyword evidence="2" id="KW-1185">Reference proteome</keyword>
<organism evidence="1 2">
    <name type="scientific">Yersinia bercovieri ATCC 43970</name>
    <dbReference type="NCBI Taxonomy" id="349968"/>
    <lineage>
        <taxon>Bacteria</taxon>
        <taxon>Pseudomonadati</taxon>
        <taxon>Pseudomonadota</taxon>
        <taxon>Gammaproteobacteria</taxon>
        <taxon>Enterobacterales</taxon>
        <taxon>Yersiniaceae</taxon>
        <taxon>Yersinia</taxon>
    </lineage>
</organism>
<dbReference type="Proteomes" id="UP000010319">
    <property type="component" value="Unassembled WGS sequence"/>
</dbReference>
<accession>A0ABM9XVJ5</accession>
<sequence length="67" mass="7870">MYFLKKQKQKRLLKKADKVISELESVYLNPDYFMEGTGDINLIELMQWTDTKLDTMAACIEPIENLL</sequence>
<comment type="caution">
    <text evidence="1">The sequence shown here is derived from an EMBL/GenBank/DDBJ whole genome shotgun (WGS) entry which is preliminary data.</text>
</comment>
<protein>
    <submittedName>
        <fullName evidence="1">Uncharacterized protein</fullName>
    </submittedName>
</protein>